<feature type="transmembrane region" description="Helical" evidence="8">
    <location>
        <begin position="165"/>
        <end position="187"/>
    </location>
</feature>
<dbReference type="RefSeq" id="WP_141483952.1">
    <property type="nucleotide sequence ID" value="NZ_SMDN01000006.1"/>
</dbReference>
<keyword evidence="7 8" id="KW-0472">Membrane</keyword>
<dbReference type="PANTHER" id="PTHR36838:SF3">
    <property type="entry name" value="TRANSPORTER AUXIN EFFLUX CARRIER EC FAMILY"/>
    <property type="match status" value="1"/>
</dbReference>
<reference evidence="9 10" key="1">
    <citation type="submission" date="2019-03" db="EMBL/GenBank/DDBJ databases">
        <title>Characterization of a novel Mycoplasma cynos real-time PCR assay.</title>
        <authorList>
            <person name="Tallmadge R.L."/>
            <person name="Mitchell P.K."/>
            <person name="Goodman L."/>
        </authorList>
    </citation>
    <scope>NUCLEOTIDE SEQUENCE [LARGE SCALE GENOMIC DNA]</scope>
    <source>
        <strain evidence="9 10">1642</strain>
    </source>
</reference>
<feature type="transmembrane region" description="Helical" evidence="8">
    <location>
        <begin position="338"/>
        <end position="357"/>
    </location>
</feature>
<evidence type="ECO:0000256" key="7">
    <source>
        <dbReference type="ARBA" id="ARBA00023136"/>
    </source>
</evidence>
<evidence type="ECO:0000256" key="4">
    <source>
        <dbReference type="ARBA" id="ARBA00022475"/>
    </source>
</evidence>
<feature type="transmembrane region" description="Helical" evidence="8">
    <location>
        <begin position="231"/>
        <end position="251"/>
    </location>
</feature>
<gene>
    <name evidence="9" type="ORF">E1I18_02115</name>
</gene>
<feature type="transmembrane region" description="Helical" evidence="8">
    <location>
        <begin position="65"/>
        <end position="83"/>
    </location>
</feature>
<evidence type="ECO:0000313" key="10">
    <source>
        <dbReference type="Proteomes" id="UP000320801"/>
    </source>
</evidence>
<evidence type="ECO:0000256" key="2">
    <source>
        <dbReference type="ARBA" id="ARBA00010145"/>
    </source>
</evidence>
<evidence type="ECO:0000256" key="8">
    <source>
        <dbReference type="SAM" id="Phobius"/>
    </source>
</evidence>
<feature type="transmembrane region" description="Helical" evidence="8">
    <location>
        <begin position="363"/>
        <end position="384"/>
    </location>
</feature>
<dbReference type="OrthoDB" id="394527at2"/>
<comment type="subcellular location">
    <subcellularLocation>
        <location evidence="1">Cell membrane</location>
        <topology evidence="1">Multi-pass membrane protein</topology>
    </subcellularLocation>
</comment>
<evidence type="ECO:0000313" key="9">
    <source>
        <dbReference type="EMBL" id="TQC51568.1"/>
    </source>
</evidence>
<evidence type="ECO:0000256" key="3">
    <source>
        <dbReference type="ARBA" id="ARBA00022448"/>
    </source>
</evidence>
<feature type="transmembrane region" description="Helical" evidence="8">
    <location>
        <begin position="95"/>
        <end position="116"/>
    </location>
</feature>
<organism evidence="9 10">
    <name type="scientific">Mycoplasmopsis mucosicanis</name>
    <dbReference type="NCBI Taxonomy" id="458208"/>
    <lineage>
        <taxon>Bacteria</taxon>
        <taxon>Bacillati</taxon>
        <taxon>Mycoplasmatota</taxon>
        <taxon>Mycoplasmoidales</taxon>
        <taxon>Metamycoplasmataceae</taxon>
        <taxon>Mycoplasmopsis</taxon>
    </lineage>
</organism>
<feature type="transmembrane region" description="Helical" evidence="8">
    <location>
        <begin position="34"/>
        <end position="53"/>
    </location>
</feature>
<keyword evidence="3" id="KW-0813">Transport</keyword>
<accession>A0A507SQG1</accession>
<dbReference type="Gene3D" id="1.20.1530.20">
    <property type="match status" value="1"/>
</dbReference>
<evidence type="ECO:0000256" key="6">
    <source>
        <dbReference type="ARBA" id="ARBA00022989"/>
    </source>
</evidence>
<comment type="caution">
    <text evidence="9">The sequence shown here is derived from an EMBL/GenBank/DDBJ whole genome shotgun (WGS) entry which is preliminary data.</text>
</comment>
<dbReference type="GO" id="GO:0005886">
    <property type="term" value="C:plasma membrane"/>
    <property type="evidence" value="ECO:0007669"/>
    <property type="project" value="UniProtKB-SubCell"/>
</dbReference>
<protein>
    <recommendedName>
        <fullName evidence="11">Malate permease</fullName>
    </recommendedName>
</protein>
<dbReference type="InterPro" id="IPR004776">
    <property type="entry name" value="Mem_transp_PIN-like"/>
</dbReference>
<dbReference type="InterPro" id="IPR038770">
    <property type="entry name" value="Na+/solute_symporter_sf"/>
</dbReference>
<keyword evidence="4" id="KW-1003">Cell membrane</keyword>
<dbReference type="PANTHER" id="PTHR36838">
    <property type="entry name" value="AUXIN EFFLUX CARRIER FAMILY PROTEIN"/>
    <property type="match status" value="1"/>
</dbReference>
<keyword evidence="5 8" id="KW-0812">Transmembrane</keyword>
<keyword evidence="6 8" id="KW-1133">Transmembrane helix</keyword>
<feature type="transmembrane region" description="Helical" evidence="8">
    <location>
        <begin position="391"/>
        <end position="413"/>
    </location>
</feature>
<comment type="similarity">
    <text evidence="2">Belongs to the auxin efflux carrier (TC 2.A.69) family.</text>
</comment>
<keyword evidence="10" id="KW-1185">Reference proteome</keyword>
<sequence>MVDKILAATPSGAADKVTIPFSETAINLLSSQGFYAAVVATMVFVLLGFFATRKGVFSKEINGKLSTFTLNYALPFLCLIAFMKDADTRAGKEVAIVIGLSAAFYILIGIYNFVIIKYVPKLMSARLLAKARALYEKTDKGVVQTAFEEAYIKSYAQKILTAQMMLSYASLQFFAVPLIQSLTGLVFQNTTLAILQVWNLPYMIGAFSYLKLQYSGQKISRTQIKPVLKALTVPMMLCLYVSAILWLIQFIPGANTWFVTSAKHPFEFTKVEQGTPGAHQYYGGLLSRFPVIAKPIQVGSGLVSPLAWLVIGGSLATANLKEAGKDKDVWITTIRKTFVMPLAIFLFGLIIASLGWLSPGTTTLLVILAACPPAAVTIIFSAAYKHEHSGYTAAVNSLSTLVCLVTIPIWTLISFATYNAIPVIV</sequence>
<dbReference type="GO" id="GO:0055085">
    <property type="term" value="P:transmembrane transport"/>
    <property type="evidence" value="ECO:0007669"/>
    <property type="project" value="InterPro"/>
</dbReference>
<dbReference type="EMBL" id="SMDN01000006">
    <property type="protein sequence ID" value="TQC51568.1"/>
    <property type="molecule type" value="Genomic_DNA"/>
</dbReference>
<feature type="transmembrane region" description="Helical" evidence="8">
    <location>
        <begin position="193"/>
        <end position="210"/>
    </location>
</feature>
<evidence type="ECO:0000256" key="5">
    <source>
        <dbReference type="ARBA" id="ARBA00022692"/>
    </source>
</evidence>
<dbReference type="Pfam" id="PF03547">
    <property type="entry name" value="Mem_trans"/>
    <property type="match status" value="1"/>
</dbReference>
<evidence type="ECO:0000256" key="1">
    <source>
        <dbReference type="ARBA" id="ARBA00004651"/>
    </source>
</evidence>
<evidence type="ECO:0008006" key="11">
    <source>
        <dbReference type="Google" id="ProtNLM"/>
    </source>
</evidence>
<dbReference type="Proteomes" id="UP000320801">
    <property type="component" value="Unassembled WGS sequence"/>
</dbReference>
<name>A0A507SQG1_9BACT</name>
<feature type="transmembrane region" description="Helical" evidence="8">
    <location>
        <begin position="296"/>
        <end position="317"/>
    </location>
</feature>
<proteinExistence type="inferred from homology"/>
<dbReference type="AlphaFoldDB" id="A0A507SQG1"/>